<dbReference type="Proteomes" id="UP000006334">
    <property type="component" value="Unassembled WGS sequence"/>
</dbReference>
<proteinExistence type="predicted"/>
<keyword evidence="3" id="KW-1185">Reference proteome</keyword>
<dbReference type="NCBIfam" id="NF037970">
    <property type="entry name" value="vanZ_1"/>
    <property type="match status" value="1"/>
</dbReference>
<dbReference type="AlphaFoldDB" id="K6WYA2"/>
<feature type="transmembrane region" description="Helical" evidence="1">
    <location>
        <begin position="109"/>
        <end position="129"/>
    </location>
</feature>
<feature type="transmembrane region" description="Helical" evidence="1">
    <location>
        <begin position="75"/>
        <end position="97"/>
    </location>
</feature>
<feature type="transmembrane region" description="Helical" evidence="1">
    <location>
        <begin position="53"/>
        <end position="70"/>
    </location>
</feature>
<keyword evidence="1" id="KW-0472">Membrane</keyword>
<reference evidence="2 3" key="1">
    <citation type="journal article" date="2017" name="Antonie Van Leeuwenhoek">
        <title>Rhizobium rhizosphaerae sp. nov., a novel species isolated from rice rhizosphere.</title>
        <authorList>
            <person name="Zhao J.J."/>
            <person name="Zhang J."/>
            <person name="Zhang R.J."/>
            <person name="Zhang C.W."/>
            <person name="Yin H.Q."/>
            <person name="Zhang X.X."/>
        </authorList>
    </citation>
    <scope>NUCLEOTIDE SEQUENCE [LARGE SCALE GENOMIC DNA]</scope>
    <source>
        <strain evidence="2 3">E3</strain>
    </source>
</reference>
<sequence length="133" mass="15060">MAKIKNEVTVKYTNKYIRHPFTIIIALAILITFSVAMIVPVEYIPLDTRYDKIQHASVFFILTCAVATCLRVNHWLIGGCLVFFAIASEIVQDFLPYRSGSLEDLYADGIGIGLACLLIELWVRIYVAFRTAR</sequence>
<keyword evidence="1" id="KW-0812">Transmembrane</keyword>
<keyword evidence="1" id="KW-1133">Transmembrane helix</keyword>
<organism evidence="2 3">
    <name type="scientific">Aliiglaciecola lipolytica E3</name>
    <dbReference type="NCBI Taxonomy" id="1127673"/>
    <lineage>
        <taxon>Bacteria</taxon>
        <taxon>Pseudomonadati</taxon>
        <taxon>Pseudomonadota</taxon>
        <taxon>Gammaproteobacteria</taxon>
        <taxon>Alteromonadales</taxon>
        <taxon>Alteromonadaceae</taxon>
        <taxon>Aliiglaciecola</taxon>
    </lineage>
</organism>
<dbReference type="PANTHER" id="PTHR28008">
    <property type="entry name" value="DOMAIN PROTEIN, PUTATIVE (AFU_ORTHOLOGUE AFUA_3G10980)-RELATED"/>
    <property type="match status" value="1"/>
</dbReference>
<evidence type="ECO:0000313" key="2">
    <source>
        <dbReference type="EMBL" id="GAC13434.1"/>
    </source>
</evidence>
<dbReference type="EMBL" id="BAEN01000021">
    <property type="protein sequence ID" value="GAC13434.1"/>
    <property type="molecule type" value="Genomic_DNA"/>
</dbReference>
<accession>K6WYA2</accession>
<dbReference type="PANTHER" id="PTHR28008:SF1">
    <property type="entry name" value="DOMAIN PROTEIN, PUTATIVE (AFU_ORTHOLOGUE AFUA_3G10980)-RELATED"/>
    <property type="match status" value="1"/>
</dbReference>
<gene>
    <name evidence="2" type="ORF">GLIP_0789</name>
</gene>
<dbReference type="STRING" id="1127673.GLIP_0789"/>
<evidence type="ECO:0000313" key="3">
    <source>
        <dbReference type="Proteomes" id="UP000006334"/>
    </source>
</evidence>
<protein>
    <recommendedName>
        <fullName evidence="4">VanZ-like domain-containing protein</fullName>
    </recommendedName>
</protein>
<comment type="caution">
    <text evidence="2">The sequence shown here is derived from an EMBL/GenBank/DDBJ whole genome shotgun (WGS) entry which is preliminary data.</text>
</comment>
<feature type="transmembrane region" description="Helical" evidence="1">
    <location>
        <begin position="21"/>
        <end position="41"/>
    </location>
</feature>
<evidence type="ECO:0008006" key="4">
    <source>
        <dbReference type="Google" id="ProtNLM"/>
    </source>
</evidence>
<evidence type="ECO:0000256" key="1">
    <source>
        <dbReference type="SAM" id="Phobius"/>
    </source>
</evidence>
<name>K6WYA2_9ALTE</name>